<feature type="transmembrane region" description="Helical" evidence="7">
    <location>
        <begin position="197"/>
        <end position="215"/>
    </location>
</feature>
<sequence length="497" mass="54067">MGEVAVESFIDQLPLHQTATKDPNDDQQLQVITVESRSMSTGFNGLSNDRVVGELNPVDAWLPITESRNGNIFYAVFHLISSGIGSQALLLPVAFAALGWTWGVICLSISFAWQLYTIWLLVILAESVPGTRYSRYLHLAVVAFGPKLGKLLAIFPVMYLSGGTCVMLIITAGGNMETLYKIACGGGSTCEAKSLTGVEWFLVFTCMAIAIAQILPNLNSVAKVSMVGAITAVAYCTFIWALSINKGRSNGVSYSPSQESKSDMVEFGNIFNAIGKIALAFRGHNLVLEIQGTLPSSRRNPSCQTMWKGTIISYLLIAMCLFPLTITGFWAYGNKVPVNGGLLSALSQVHGHNTSKHVMGTIYLLVLINSLSSFQIYAMPVFDNLEFQYVSKKKQRCPGWVRAGIRLFFGGLTFFIAVAFPFLGSLAPLIGGIALPLTYVYPCFMYILIKKPSRSGAMWWLNVGLGCLGTILSVMLVVAAAWNLADKGLHANFFRPK</sequence>
<dbReference type="GO" id="GO:0016020">
    <property type="term" value="C:membrane"/>
    <property type="evidence" value="ECO:0000318"/>
    <property type="project" value="GO_Central"/>
</dbReference>
<feature type="transmembrane region" description="Helical" evidence="7">
    <location>
        <begin position="461"/>
        <end position="485"/>
    </location>
</feature>
<dbReference type="InterPro" id="IPR013057">
    <property type="entry name" value="AA_transpt_TM"/>
</dbReference>
<evidence type="ECO:0000256" key="1">
    <source>
        <dbReference type="ARBA" id="ARBA00004370"/>
    </source>
</evidence>
<feature type="transmembrane region" description="Helical" evidence="7">
    <location>
        <begin position="221"/>
        <end position="242"/>
    </location>
</feature>
<evidence type="ECO:0000256" key="4">
    <source>
        <dbReference type="ARBA" id="ARBA00022970"/>
    </source>
</evidence>
<dbReference type="AlphaFoldDB" id="A0A067FQ43"/>
<evidence type="ECO:0000259" key="8">
    <source>
        <dbReference type="Pfam" id="PF01490"/>
    </source>
</evidence>
<evidence type="ECO:0000256" key="3">
    <source>
        <dbReference type="ARBA" id="ARBA00022692"/>
    </source>
</evidence>
<keyword evidence="2" id="KW-0813">Transport</keyword>
<reference evidence="9 10" key="1">
    <citation type="submission" date="2014-04" db="EMBL/GenBank/DDBJ databases">
        <authorList>
            <consortium name="International Citrus Genome Consortium"/>
            <person name="Gmitter F."/>
            <person name="Chen C."/>
            <person name="Farmerie W."/>
            <person name="Harkins T."/>
            <person name="Desany B."/>
            <person name="Mohiuddin M."/>
            <person name="Kodira C."/>
            <person name="Borodovsky M."/>
            <person name="Lomsadze A."/>
            <person name="Burns P."/>
            <person name="Jenkins J."/>
            <person name="Prochnik S."/>
            <person name="Shu S."/>
            <person name="Chapman J."/>
            <person name="Pitluck S."/>
            <person name="Schmutz J."/>
            <person name="Rokhsar D."/>
        </authorList>
    </citation>
    <scope>NUCLEOTIDE SEQUENCE</scope>
</reference>
<keyword evidence="6 7" id="KW-0472">Membrane</keyword>
<gene>
    <name evidence="9" type="ORF">CISIN_1g010928mg</name>
</gene>
<keyword evidence="5 7" id="KW-1133">Transmembrane helix</keyword>
<evidence type="ECO:0000313" key="10">
    <source>
        <dbReference type="Proteomes" id="UP000027120"/>
    </source>
</evidence>
<feature type="transmembrane region" description="Helical" evidence="7">
    <location>
        <begin position="159"/>
        <end position="176"/>
    </location>
</feature>
<feature type="transmembrane region" description="Helical" evidence="7">
    <location>
        <begin position="311"/>
        <end position="332"/>
    </location>
</feature>
<proteinExistence type="predicted"/>
<dbReference type="Pfam" id="PF01490">
    <property type="entry name" value="Aa_trans"/>
    <property type="match status" value="1"/>
</dbReference>
<feature type="transmembrane region" description="Helical" evidence="7">
    <location>
        <begin position="403"/>
        <end position="423"/>
    </location>
</feature>
<dbReference type="EMBL" id="KK784895">
    <property type="protein sequence ID" value="KDO68235.1"/>
    <property type="molecule type" value="Genomic_DNA"/>
</dbReference>
<evidence type="ECO:0000256" key="7">
    <source>
        <dbReference type="SAM" id="Phobius"/>
    </source>
</evidence>
<dbReference type="GO" id="GO:0015171">
    <property type="term" value="F:amino acid transmembrane transporter activity"/>
    <property type="evidence" value="ECO:0000318"/>
    <property type="project" value="GO_Central"/>
</dbReference>
<dbReference type="PANTHER" id="PTHR48017">
    <property type="entry name" value="OS05G0424000 PROTEIN-RELATED"/>
    <property type="match status" value="1"/>
</dbReference>
<evidence type="ECO:0000256" key="5">
    <source>
        <dbReference type="ARBA" id="ARBA00022989"/>
    </source>
</evidence>
<feature type="transmembrane region" description="Helical" evidence="7">
    <location>
        <begin position="100"/>
        <end position="124"/>
    </location>
</feature>
<evidence type="ECO:0000256" key="6">
    <source>
        <dbReference type="ARBA" id="ARBA00023136"/>
    </source>
</evidence>
<feature type="transmembrane region" description="Helical" evidence="7">
    <location>
        <begin position="362"/>
        <end position="382"/>
    </location>
</feature>
<dbReference type="GO" id="GO:0003333">
    <property type="term" value="P:amino acid transmembrane transport"/>
    <property type="evidence" value="ECO:0000318"/>
    <property type="project" value="GO_Central"/>
</dbReference>
<accession>A0A067FQ43</accession>
<comment type="subcellular location">
    <subcellularLocation>
        <location evidence="1">Membrane</location>
    </subcellularLocation>
</comment>
<evidence type="ECO:0000256" key="2">
    <source>
        <dbReference type="ARBA" id="ARBA00022448"/>
    </source>
</evidence>
<organism evidence="9 10">
    <name type="scientific">Citrus sinensis</name>
    <name type="common">Sweet orange</name>
    <name type="synonym">Citrus aurantium var. sinensis</name>
    <dbReference type="NCBI Taxonomy" id="2711"/>
    <lineage>
        <taxon>Eukaryota</taxon>
        <taxon>Viridiplantae</taxon>
        <taxon>Streptophyta</taxon>
        <taxon>Embryophyta</taxon>
        <taxon>Tracheophyta</taxon>
        <taxon>Spermatophyta</taxon>
        <taxon>Magnoliopsida</taxon>
        <taxon>eudicotyledons</taxon>
        <taxon>Gunneridae</taxon>
        <taxon>Pentapetalae</taxon>
        <taxon>rosids</taxon>
        <taxon>malvids</taxon>
        <taxon>Sapindales</taxon>
        <taxon>Rutaceae</taxon>
        <taxon>Aurantioideae</taxon>
        <taxon>Citrus</taxon>
    </lineage>
</organism>
<keyword evidence="10" id="KW-1185">Reference proteome</keyword>
<protein>
    <recommendedName>
        <fullName evidence="8">Amino acid transporter transmembrane domain-containing protein</fullName>
    </recommendedName>
</protein>
<dbReference type="PaxDb" id="2711-XP_006486660.1"/>
<dbReference type="STRING" id="2711.A0A067FQ43"/>
<evidence type="ECO:0000313" key="9">
    <source>
        <dbReference type="EMBL" id="KDO68235.1"/>
    </source>
</evidence>
<dbReference type="Proteomes" id="UP000027120">
    <property type="component" value="Unassembled WGS sequence"/>
</dbReference>
<keyword evidence="3 7" id="KW-0812">Transmembrane</keyword>
<dbReference type="eggNOG" id="KOG1303">
    <property type="taxonomic scope" value="Eukaryota"/>
</dbReference>
<feature type="transmembrane region" description="Helical" evidence="7">
    <location>
        <begin position="72"/>
        <end position="94"/>
    </location>
</feature>
<keyword evidence="4" id="KW-0029">Amino-acid transport</keyword>
<name>A0A067FQ43_CITSI</name>
<feature type="domain" description="Amino acid transporter transmembrane" evidence="8">
    <location>
        <begin position="69"/>
        <end position="480"/>
    </location>
</feature>
<feature type="transmembrane region" description="Helical" evidence="7">
    <location>
        <begin position="429"/>
        <end position="449"/>
    </location>
</feature>